<keyword evidence="4" id="KW-1185">Reference proteome</keyword>
<keyword evidence="1" id="KW-1188">Viral release from host cell</keyword>
<keyword evidence="2" id="KW-0231">Viral genome packaging</keyword>
<name>A0ABX2P8L7_9PROT</name>
<dbReference type="InterPro" id="IPR038713">
    <property type="entry name" value="Terminase_Gp1_N_sf"/>
</dbReference>
<evidence type="ECO:0000256" key="1">
    <source>
        <dbReference type="ARBA" id="ARBA00022612"/>
    </source>
</evidence>
<dbReference type="Proteomes" id="UP001516351">
    <property type="component" value="Unassembled WGS sequence"/>
</dbReference>
<dbReference type="InterPro" id="IPR005335">
    <property type="entry name" value="Terminase_ssu"/>
</dbReference>
<protein>
    <submittedName>
        <fullName evidence="3">Terminase small subunit</fullName>
    </submittedName>
</protein>
<evidence type="ECO:0000256" key="2">
    <source>
        <dbReference type="ARBA" id="ARBA00023219"/>
    </source>
</evidence>
<evidence type="ECO:0000313" key="4">
    <source>
        <dbReference type="Proteomes" id="UP001516351"/>
    </source>
</evidence>
<proteinExistence type="predicted"/>
<dbReference type="Pfam" id="PF03592">
    <property type="entry name" value="Terminase_2"/>
    <property type="match status" value="1"/>
</dbReference>
<accession>A0ABX2P8L7</accession>
<evidence type="ECO:0000313" key="3">
    <source>
        <dbReference type="EMBL" id="NVN47492.1"/>
    </source>
</evidence>
<reference evidence="3 4" key="1">
    <citation type="submission" date="2020-06" db="EMBL/GenBank/DDBJ databases">
        <title>Synonyms of Asaia species.</title>
        <authorList>
            <person name="Sombolestani A."/>
        </authorList>
    </citation>
    <scope>NUCLEOTIDE SEQUENCE [LARGE SCALE GENOMIC DNA]</scope>
    <source>
        <strain evidence="3 4">LMG 27047</strain>
    </source>
</reference>
<gene>
    <name evidence="3" type="ORF">HW542_11830</name>
</gene>
<dbReference type="InterPro" id="IPR052404">
    <property type="entry name" value="SPP1-like_terminase"/>
</dbReference>
<dbReference type="PANTHER" id="PTHR41328">
    <property type="entry name" value="TERMINASE SMALL SUBUNIT-RELATED"/>
    <property type="match status" value="1"/>
</dbReference>
<sequence>MADLTPKQARFVEEYLVDLNATQAATRAGYSAKTAEQQASRLLVNVKVAAAISAAQARRSKRTEITQDRVLQELAKLGFGDIRDIFAEDGSLKHPNSMDADAAARISSIEVVVRPVPGTQGQEVEHVAKIKAWDKLGALTQIGRHLGMFKDKIETTGEIAITITPDDSAL</sequence>
<dbReference type="Gene3D" id="1.10.10.1400">
    <property type="entry name" value="Terminase, small subunit, N-terminal DNA-binding domain, HTH motif"/>
    <property type="match status" value="1"/>
</dbReference>
<dbReference type="RefSeq" id="WP_267311968.1">
    <property type="nucleotide sequence ID" value="NZ_JABXXV010000006.1"/>
</dbReference>
<dbReference type="EMBL" id="JABXXV010000006">
    <property type="protein sequence ID" value="NVN47492.1"/>
    <property type="molecule type" value="Genomic_DNA"/>
</dbReference>
<comment type="caution">
    <text evidence="3">The sequence shown here is derived from an EMBL/GenBank/DDBJ whole genome shotgun (WGS) entry which is preliminary data.</text>
</comment>
<dbReference type="PANTHER" id="PTHR41328:SF2">
    <property type="entry name" value="TERMINASE SMALL SUBUNIT"/>
    <property type="match status" value="1"/>
</dbReference>
<organism evidence="3 4">
    <name type="scientific">Asaia spathodeae</name>
    <dbReference type="NCBI Taxonomy" id="657016"/>
    <lineage>
        <taxon>Bacteria</taxon>
        <taxon>Pseudomonadati</taxon>
        <taxon>Pseudomonadota</taxon>
        <taxon>Alphaproteobacteria</taxon>
        <taxon>Acetobacterales</taxon>
        <taxon>Acetobacteraceae</taxon>
        <taxon>Asaia</taxon>
    </lineage>
</organism>